<evidence type="ECO:0008006" key="3">
    <source>
        <dbReference type="Google" id="ProtNLM"/>
    </source>
</evidence>
<protein>
    <recommendedName>
        <fullName evidence="3">DUF4747 family protein</fullName>
    </recommendedName>
</protein>
<proteinExistence type="predicted"/>
<dbReference type="Pfam" id="PF20505">
    <property type="entry name" value="DUF6731"/>
    <property type="match status" value="1"/>
</dbReference>
<comment type="caution">
    <text evidence="1">The sequence shown here is derived from an EMBL/GenBank/DDBJ whole genome shotgun (WGS) entry which is preliminary data.</text>
</comment>
<dbReference type="EMBL" id="QRTF01000021">
    <property type="protein sequence ID" value="RGQ48180.1"/>
    <property type="molecule type" value="Genomic_DNA"/>
</dbReference>
<accession>A0A3R5VZ27</accession>
<dbReference type="AlphaFoldDB" id="A0A3R5VZ27"/>
<organism evidence="1 2">
    <name type="scientific">Roseburia inulinivorans</name>
    <dbReference type="NCBI Taxonomy" id="360807"/>
    <lineage>
        <taxon>Bacteria</taxon>
        <taxon>Bacillati</taxon>
        <taxon>Bacillota</taxon>
        <taxon>Clostridia</taxon>
        <taxon>Lachnospirales</taxon>
        <taxon>Lachnospiraceae</taxon>
        <taxon>Roseburia</taxon>
    </lineage>
</organism>
<sequence>MGYKRIIRFQYYQLLMDEMQNKKKVQNKSKIFNFAEWVDMVTKQKLIRKPIDFNNAKARIEHVKFSKNYDVWCLQLMKLRDTNVPAKAKDFEEAQTIELDDNEYIGEDLYMIYDAKKGIAMIQQNKNSLGVSRVEEFLQHTYNLFWGTDHNKKISIEPIVGAEGMAKLSKGSIRYIELSLANLNSYTLAEKTPLSEMINQMKTYQGVAGKVMISIGRGKGETLDRKKVQELAKEAREASEESNKRLVRGAKIKIKEEEDADVEIVDLLEDVCHDFIEFDLNKRERLDYNVVTSRMCTKYANRKLELYRLVDPNER</sequence>
<gene>
    <name evidence="1" type="ORF">DWY96_10325</name>
</gene>
<name>A0A3R5VZ27_9FIRM</name>
<evidence type="ECO:0000313" key="2">
    <source>
        <dbReference type="Proteomes" id="UP000283738"/>
    </source>
</evidence>
<dbReference type="InterPro" id="IPR046618">
    <property type="entry name" value="DUF6731"/>
</dbReference>
<evidence type="ECO:0000313" key="1">
    <source>
        <dbReference type="EMBL" id="RGQ48180.1"/>
    </source>
</evidence>
<reference evidence="1 2" key="1">
    <citation type="submission" date="2018-08" db="EMBL/GenBank/DDBJ databases">
        <title>A genome reference for cultivated species of the human gut microbiota.</title>
        <authorList>
            <person name="Zou Y."/>
            <person name="Xue W."/>
            <person name="Luo G."/>
        </authorList>
    </citation>
    <scope>NUCLEOTIDE SEQUENCE [LARGE SCALE GENOMIC DNA]</scope>
    <source>
        <strain evidence="1 2">AF28-15</strain>
    </source>
</reference>
<dbReference type="Proteomes" id="UP000283738">
    <property type="component" value="Unassembled WGS sequence"/>
</dbReference>
<dbReference type="RefSeq" id="WP_118110595.1">
    <property type="nucleotide sequence ID" value="NZ_QRTF01000021.1"/>
</dbReference>